<dbReference type="STRING" id="1047168.A0A0F4GFU5"/>
<feature type="non-terminal residue" evidence="1">
    <location>
        <position position="112"/>
    </location>
</feature>
<reference evidence="1 2" key="1">
    <citation type="submission" date="2015-03" db="EMBL/GenBank/DDBJ databases">
        <title>RNA-seq based gene annotation and comparative genomics of four Zymoseptoria species reveal species-specific pathogenicity related genes and transposable element activity.</title>
        <authorList>
            <person name="Grandaubert J."/>
            <person name="Bhattacharyya A."/>
            <person name="Stukenbrock E.H."/>
        </authorList>
    </citation>
    <scope>NUCLEOTIDE SEQUENCE [LARGE SCALE GENOMIC DNA]</scope>
    <source>
        <strain evidence="1 2">Zb18110</strain>
    </source>
</reference>
<dbReference type="AlphaFoldDB" id="A0A0F4GFU5"/>
<comment type="caution">
    <text evidence="1">The sequence shown here is derived from an EMBL/GenBank/DDBJ whole genome shotgun (WGS) entry which is preliminary data.</text>
</comment>
<name>A0A0F4GFU5_9PEZI</name>
<dbReference type="EMBL" id="LAFY01000777">
    <property type="protein sequence ID" value="KJX96173.1"/>
    <property type="molecule type" value="Genomic_DNA"/>
</dbReference>
<dbReference type="OrthoDB" id="3650369at2759"/>
<dbReference type="Proteomes" id="UP000033647">
    <property type="component" value="Unassembled WGS sequence"/>
</dbReference>
<proteinExistence type="predicted"/>
<sequence length="112" mass="13096">MADRIAEYIPRYDYTIRPVSRSPSRRNPTLTTHQSRADDIERGLVKYGHRIWGFVIYRTTYNSDNEWAKCLQILRSTMAHVLEYYGGLDILEMNPFTVFDDQPLFANASTDT</sequence>
<evidence type="ECO:0000313" key="2">
    <source>
        <dbReference type="Proteomes" id="UP000033647"/>
    </source>
</evidence>
<gene>
    <name evidence="1" type="ORF">TI39_contig785g00003</name>
</gene>
<protein>
    <submittedName>
        <fullName evidence="1">Uncharacterized protein</fullName>
    </submittedName>
</protein>
<keyword evidence="2" id="KW-1185">Reference proteome</keyword>
<organism evidence="1 2">
    <name type="scientific">Zymoseptoria brevis</name>
    <dbReference type="NCBI Taxonomy" id="1047168"/>
    <lineage>
        <taxon>Eukaryota</taxon>
        <taxon>Fungi</taxon>
        <taxon>Dikarya</taxon>
        <taxon>Ascomycota</taxon>
        <taxon>Pezizomycotina</taxon>
        <taxon>Dothideomycetes</taxon>
        <taxon>Dothideomycetidae</taxon>
        <taxon>Mycosphaerellales</taxon>
        <taxon>Mycosphaerellaceae</taxon>
        <taxon>Zymoseptoria</taxon>
    </lineage>
</organism>
<evidence type="ECO:0000313" key="1">
    <source>
        <dbReference type="EMBL" id="KJX96173.1"/>
    </source>
</evidence>
<accession>A0A0F4GFU5</accession>